<dbReference type="EMBL" id="UYJE01009580">
    <property type="protein sequence ID" value="VDI74634.1"/>
    <property type="molecule type" value="Genomic_DNA"/>
</dbReference>
<dbReference type="InterPro" id="IPR003961">
    <property type="entry name" value="FN3_dom"/>
</dbReference>
<name>A0A8B6H745_MYTGA</name>
<feature type="transmembrane region" description="Helical" evidence="2">
    <location>
        <begin position="675"/>
        <end position="698"/>
    </location>
</feature>
<dbReference type="InterPro" id="IPR036179">
    <property type="entry name" value="Ig-like_dom_sf"/>
</dbReference>
<dbReference type="AlphaFoldDB" id="A0A8B6H745"/>
<keyword evidence="3" id="KW-0732">Signal</keyword>
<evidence type="ECO:0000256" key="3">
    <source>
        <dbReference type="SAM" id="SignalP"/>
    </source>
</evidence>
<feature type="region of interest" description="Disordered" evidence="1">
    <location>
        <begin position="772"/>
        <end position="871"/>
    </location>
</feature>
<feature type="region of interest" description="Disordered" evidence="1">
    <location>
        <begin position="1080"/>
        <end position="1122"/>
    </location>
</feature>
<feature type="compositionally biased region" description="Polar residues" evidence="1">
    <location>
        <begin position="1240"/>
        <end position="1257"/>
    </location>
</feature>
<keyword evidence="2" id="KW-0812">Transmembrane</keyword>
<keyword evidence="2" id="KW-1133">Transmembrane helix</keyword>
<organism evidence="5 6">
    <name type="scientific">Mytilus galloprovincialis</name>
    <name type="common">Mediterranean mussel</name>
    <dbReference type="NCBI Taxonomy" id="29158"/>
    <lineage>
        <taxon>Eukaryota</taxon>
        <taxon>Metazoa</taxon>
        <taxon>Spiralia</taxon>
        <taxon>Lophotrochozoa</taxon>
        <taxon>Mollusca</taxon>
        <taxon>Bivalvia</taxon>
        <taxon>Autobranchia</taxon>
        <taxon>Pteriomorphia</taxon>
        <taxon>Mytilida</taxon>
        <taxon>Mytiloidea</taxon>
        <taxon>Mytilidae</taxon>
        <taxon>Mytilinae</taxon>
        <taxon>Mytilus</taxon>
    </lineage>
</organism>
<feature type="compositionally biased region" description="Polar residues" evidence="1">
    <location>
        <begin position="996"/>
        <end position="1009"/>
    </location>
</feature>
<dbReference type="SUPFAM" id="SSF49265">
    <property type="entry name" value="Fibronectin type III"/>
    <property type="match status" value="3"/>
</dbReference>
<comment type="caution">
    <text evidence="5">The sequence shown here is derived from an EMBL/GenBank/DDBJ whole genome shotgun (WGS) entry which is preliminary data.</text>
</comment>
<dbReference type="Proteomes" id="UP000596742">
    <property type="component" value="Unassembled WGS sequence"/>
</dbReference>
<feature type="compositionally biased region" description="Basic and acidic residues" evidence="1">
    <location>
        <begin position="981"/>
        <end position="995"/>
    </location>
</feature>
<feature type="region of interest" description="Disordered" evidence="1">
    <location>
        <begin position="1216"/>
        <end position="1257"/>
    </location>
</feature>
<feature type="compositionally biased region" description="Polar residues" evidence="1">
    <location>
        <begin position="1080"/>
        <end position="1105"/>
    </location>
</feature>
<evidence type="ECO:0000259" key="4">
    <source>
        <dbReference type="PROSITE" id="PS50853"/>
    </source>
</evidence>
<dbReference type="InterPro" id="IPR036116">
    <property type="entry name" value="FN3_sf"/>
</dbReference>
<feature type="domain" description="Fibronectin type-III" evidence="4">
    <location>
        <begin position="563"/>
        <end position="669"/>
    </location>
</feature>
<dbReference type="Gene3D" id="2.60.40.10">
    <property type="entry name" value="Immunoglobulins"/>
    <property type="match status" value="3"/>
</dbReference>
<evidence type="ECO:0000256" key="2">
    <source>
        <dbReference type="SAM" id="Phobius"/>
    </source>
</evidence>
<dbReference type="SMART" id="SM00060">
    <property type="entry name" value="FN3"/>
    <property type="match status" value="2"/>
</dbReference>
<feature type="compositionally biased region" description="Low complexity" evidence="1">
    <location>
        <begin position="738"/>
        <end position="747"/>
    </location>
</feature>
<feature type="compositionally biased region" description="Low complexity" evidence="1">
    <location>
        <begin position="822"/>
        <end position="845"/>
    </location>
</feature>
<feature type="signal peptide" evidence="3">
    <location>
        <begin position="1"/>
        <end position="23"/>
    </location>
</feature>
<evidence type="ECO:0000313" key="5">
    <source>
        <dbReference type="EMBL" id="VDI74634.1"/>
    </source>
</evidence>
<feature type="region of interest" description="Disordered" evidence="1">
    <location>
        <begin position="976"/>
        <end position="1044"/>
    </location>
</feature>
<feature type="compositionally biased region" description="Low complexity" evidence="1">
    <location>
        <begin position="940"/>
        <end position="959"/>
    </location>
</feature>
<protein>
    <recommendedName>
        <fullName evidence="4">Fibronectin type-III domain-containing protein</fullName>
    </recommendedName>
</protein>
<feature type="chain" id="PRO_5032350994" description="Fibronectin type-III domain-containing protein" evidence="3">
    <location>
        <begin position="24"/>
        <end position="1269"/>
    </location>
</feature>
<feature type="region of interest" description="Disordered" evidence="1">
    <location>
        <begin position="938"/>
        <end position="959"/>
    </location>
</feature>
<feature type="region of interest" description="Disordered" evidence="1">
    <location>
        <begin position="720"/>
        <end position="747"/>
    </location>
</feature>
<dbReference type="OrthoDB" id="6114043at2759"/>
<keyword evidence="2" id="KW-0472">Membrane</keyword>
<feature type="compositionally biased region" description="Polar residues" evidence="1">
    <location>
        <begin position="791"/>
        <end position="801"/>
    </location>
</feature>
<dbReference type="SUPFAM" id="SSF48726">
    <property type="entry name" value="Immunoglobulin"/>
    <property type="match status" value="1"/>
</dbReference>
<dbReference type="InterPro" id="IPR013783">
    <property type="entry name" value="Ig-like_fold"/>
</dbReference>
<keyword evidence="6" id="KW-1185">Reference proteome</keyword>
<sequence length="1269" mass="140178">MIKIGLIILCVALVRELVGSAWSSEQSFYDNYSGEDVVYDDNNQYKPKFSLDADVNLLAGQKFQVDCSCRPPVNCSTCKLEINSLKIKQCTAGKRASCKVKDTVITDNRTISLVRPNVSEQDTGTYFCQYNNSATTEDNFYLKIGDKPSGPQNIRCVSNDMMDLNCSWTKPQEDKENPLPVVYKSFFDISPMYGKINCPSPQPKKRDQTSCYIAPSTTDNYYTFHAGNSYNVIINASNVCAFQMTEHTVNITEIIKLSSPKLSLLTITEREIILSTKQSQAPHIMIWTKDGILYDVVYSSDTLTNTIQFSSPNESNPVILGNLIPYTEYTVTVKAKVPQSKGDKYWSPTVTRNYTTKSAAPVSVPYIGGYIMSERVLFLYIKPISKREKFSENAVYTVTVKSASEEPFFKQLNVTWDIAMINVPGLPQKLTSYLIEVKTVNDIGESIDSSRITTPLYDSGRQKPAYIVVEGSGKNYFVSWETQSRNISSQLEKIAVYWCVGIQTVCQSDLNLINVSGDLTNISVTTDRGDKPWIFAVSFLYIDGYNTEMVFSKCHFPQFTGRPSDTPDISVIPESQTELVVKPGDYCNINKYPSRPLVYTVYYRQSHDSIKSCDNQTFLQKRVEANIKTGGITLENLKPSTNYAVCLGVTSNGGDEEISDPQMALTLSTDTPLPVGILVMLIIIGSIILILGILACVWKVWKVYNKHDITINLPVIRPSPQYKPVPSTDIENPKEKTGGSSSDSGVSVSVHNEINVQDGEFSNQTVIPSHNLQISDSNFSKDIPDNDTLESRPNNVELTESQSEDNVEERDRTVSNATDGYTGTFKSSTTSKSGTSNHTSTTNSSRISRPKQKRSSVMDRFGSKIREETSNSSSILVPLMEKNSADEIKNKTEFVKDWIRKSTEDLHDSNDIQLQTFTPETNQGQVESYVEVAADGSLKSDSVNQSSNHSNSNHSNNICSNSTSSGYTAISDIINQNSSNHSDRSNSKVKSDNCKSENGNPEVQCSIQTEENRPLSYVQSDNLTTNSTSVNSGEKDSNQIGENSLSSYVQSDILSTFSENSNEGSNTSTPAVKITTSSLNSTSEKLNEGSFTSSPAINIDTSSLKSPLEKSNEGSNTSTPAVKINCNEGSFTSSPAINIDISSLNSPLEKNKKSSNTNTHTINIDNSSLEKCRQKNIQNKLLNQDKVEKFAAIDSQYLPHIQILPIKEANNLSDNEDLQQDENSGDISSSVSDYTKAGQYDTNSGSEQCDSNSEQISSYTLLDSVGENL</sequence>
<evidence type="ECO:0000313" key="6">
    <source>
        <dbReference type="Proteomes" id="UP000596742"/>
    </source>
</evidence>
<accession>A0A8B6H745</accession>
<gene>
    <name evidence="5" type="ORF">MGAL_10B006235</name>
</gene>
<dbReference type="PROSITE" id="PS50853">
    <property type="entry name" value="FN3"/>
    <property type="match status" value="1"/>
</dbReference>
<reference evidence="5" key="1">
    <citation type="submission" date="2018-11" db="EMBL/GenBank/DDBJ databases">
        <authorList>
            <person name="Alioto T."/>
            <person name="Alioto T."/>
        </authorList>
    </citation>
    <scope>NUCLEOTIDE SEQUENCE</scope>
</reference>
<evidence type="ECO:0000256" key="1">
    <source>
        <dbReference type="SAM" id="MobiDB-lite"/>
    </source>
</evidence>
<dbReference type="CDD" id="cd00063">
    <property type="entry name" value="FN3"/>
    <property type="match status" value="1"/>
</dbReference>
<feature type="compositionally biased region" description="Polar residues" evidence="1">
    <location>
        <begin position="1017"/>
        <end position="1044"/>
    </location>
</feature>
<proteinExistence type="predicted"/>